<dbReference type="RefSeq" id="XP_043142960.1">
    <property type="nucleotide sequence ID" value="XM_043287025.1"/>
</dbReference>
<evidence type="ECO:0000256" key="1">
    <source>
        <dbReference type="ARBA" id="ARBA00004613"/>
    </source>
</evidence>
<keyword evidence="3" id="KW-0964">Secreted</keyword>
<keyword evidence="6" id="KW-1133">Transmembrane helix</keyword>
<keyword evidence="6" id="KW-0812">Transmembrane</keyword>
<evidence type="ECO:0000256" key="4">
    <source>
        <dbReference type="ARBA" id="ARBA00022729"/>
    </source>
</evidence>
<dbReference type="InterPro" id="IPR004911">
    <property type="entry name" value="Interferon-induced_GILT"/>
</dbReference>
<evidence type="ECO:0000256" key="2">
    <source>
        <dbReference type="ARBA" id="ARBA00005679"/>
    </source>
</evidence>
<dbReference type="PANTHER" id="PTHR13234:SF8">
    <property type="entry name" value="GAMMA-INTERFERON-INDUCIBLE LYSOSOMAL THIOL REDUCTASE"/>
    <property type="match status" value="1"/>
</dbReference>
<evidence type="ECO:0000313" key="7">
    <source>
        <dbReference type="EMBL" id="GIC85694.1"/>
    </source>
</evidence>
<proteinExistence type="inferred from homology"/>
<sequence>MEKVQFQDQREGLHDLGAIESAEAASRHSHRDRPASHFVRRSLMIISLGFVLFSVLSWFPRPISKFLLHSCHPSSTRLDDGFSASPFTTADVVPLMEHKPEASVVDSNNNNKVLLEAHIMSKCPDARDCLQKLVVPTMVQISDKVDFGLSFIASVSNKSTDVVCKHGPAECIGDMLILCAANLPFPPKGRSTQRTPTIRSLGFANCLISSYEKIPERSFVEQCALEHGIDFDALNECASQQDDDPGHDGGGKDPLSGIALLRKSALHSEALGVTTSCTVRLDEHVWCVRDDGVWKDCAQGGRGSQVSVLVEEIEKIWKERN</sequence>
<evidence type="ECO:0008006" key="9">
    <source>
        <dbReference type="Google" id="ProtNLM"/>
    </source>
</evidence>
<keyword evidence="6" id="KW-0472">Membrane</keyword>
<dbReference type="Proteomes" id="UP000036893">
    <property type="component" value="Unassembled WGS sequence"/>
</dbReference>
<evidence type="ECO:0000256" key="6">
    <source>
        <dbReference type="SAM" id="Phobius"/>
    </source>
</evidence>
<comment type="subcellular location">
    <subcellularLocation>
        <location evidence="1">Secreted</location>
    </subcellularLocation>
</comment>
<protein>
    <recommendedName>
        <fullName evidence="9">Gamma interferon inducible lysosomal thiol reductase GILT</fullName>
    </recommendedName>
</protein>
<comment type="caution">
    <text evidence="7">The sequence shown here is derived from an EMBL/GenBank/DDBJ whole genome shotgun (WGS) entry which is preliminary data.</text>
</comment>
<dbReference type="Pfam" id="PF03227">
    <property type="entry name" value="GILT"/>
    <property type="match status" value="1"/>
</dbReference>
<keyword evidence="5" id="KW-0325">Glycoprotein</keyword>
<feature type="transmembrane region" description="Helical" evidence="6">
    <location>
        <begin position="38"/>
        <end position="59"/>
    </location>
</feature>
<dbReference type="PANTHER" id="PTHR13234">
    <property type="entry name" value="GAMMA-INTERFERON INDUCIBLE LYSOSOMAL THIOL REDUCTASE GILT"/>
    <property type="match status" value="1"/>
</dbReference>
<dbReference type="GO" id="GO:0005576">
    <property type="term" value="C:extracellular region"/>
    <property type="evidence" value="ECO:0007669"/>
    <property type="project" value="UniProtKB-SubCell"/>
</dbReference>
<dbReference type="EMBL" id="BBXM02000001">
    <property type="protein sequence ID" value="GIC85694.1"/>
    <property type="molecule type" value="Genomic_DNA"/>
</dbReference>
<gene>
    <name evidence="7" type="ORF">Aud_001527</name>
</gene>
<reference evidence="7" key="2">
    <citation type="submission" date="2021-01" db="EMBL/GenBank/DDBJ databases">
        <title>Pan-genome distribution and transcriptional activeness of fungal secondary metabolism genes in Aspergillus section Fumigati.</title>
        <authorList>
            <person name="Takahashi H."/>
            <person name="Umemura M."/>
            <person name="Ninomiya A."/>
            <person name="Kusuya Y."/>
            <person name="Urayama S."/>
            <person name="Shimizu M."/>
            <person name="Watanabe A."/>
            <person name="Kamei K."/>
            <person name="Yaguchi T."/>
            <person name="Hagiwara D."/>
        </authorList>
    </citation>
    <scope>NUCLEOTIDE SEQUENCE</scope>
    <source>
        <strain evidence="7">IFM 46973</strain>
    </source>
</reference>
<dbReference type="GO" id="GO:0016671">
    <property type="term" value="F:oxidoreductase activity, acting on a sulfur group of donors, disulfide as acceptor"/>
    <property type="evidence" value="ECO:0007669"/>
    <property type="project" value="InterPro"/>
</dbReference>
<evidence type="ECO:0000256" key="3">
    <source>
        <dbReference type="ARBA" id="ARBA00022525"/>
    </source>
</evidence>
<keyword evidence="4" id="KW-0732">Signal</keyword>
<dbReference type="OrthoDB" id="958254at2759"/>
<evidence type="ECO:0000256" key="5">
    <source>
        <dbReference type="ARBA" id="ARBA00023180"/>
    </source>
</evidence>
<organism evidence="7 8">
    <name type="scientific">Aspergillus udagawae</name>
    <dbReference type="NCBI Taxonomy" id="91492"/>
    <lineage>
        <taxon>Eukaryota</taxon>
        <taxon>Fungi</taxon>
        <taxon>Dikarya</taxon>
        <taxon>Ascomycota</taxon>
        <taxon>Pezizomycotina</taxon>
        <taxon>Eurotiomycetes</taxon>
        <taxon>Eurotiomycetidae</taxon>
        <taxon>Eurotiales</taxon>
        <taxon>Aspergillaceae</taxon>
        <taxon>Aspergillus</taxon>
        <taxon>Aspergillus subgen. Fumigati</taxon>
    </lineage>
</organism>
<dbReference type="GeneID" id="66989003"/>
<name>A0A8H3PAS6_9EURO</name>
<dbReference type="AlphaFoldDB" id="A0A8H3PAS6"/>
<accession>A0A8H3PAS6</accession>
<comment type="similarity">
    <text evidence="2">Belongs to the GILT family.</text>
</comment>
<reference evidence="7" key="1">
    <citation type="journal article" date="2015" name="Genome Announc.">
        <title>Draft Genome Sequence of the Pathogenic Filamentous Fungus Aspergillus udagawae Strain IFM 46973T.</title>
        <authorList>
            <person name="Kusuya Y."/>
            <person name="Takahashi-Nakaguchi A."/>
            <person name="Takahashi H."/>
            <person name="Yaguchi T."/>
        </authorList>
    </citation>
    <scope>NUCLEOTIDE SEQUENCE</scope>
    <source>
        <strain evidence="7">IFM 46973</strain>
    </source>
</reference>
<evidence type="ECO:0000313" key="8">
    <source>
        <dbReference type="Proteomes" id="UP000036893"/>
    </source>
</evidence>